<feature type="region of interest" description="Disordered" evidence="12">
    <location>
        <begin position="917"/>
        <end position="938"/>
    </location>
</feature>
<dbReference type="Gene3D" id="1.10.287.1150">
    <property type="entry name" value="TPP helical domain"/>
    <property type="match status" value="1"/>
</dbReference>
<dbReference type="SUPFAM" id="SSF52518">
    <property type="entry name" value="Thiamin diphosphate-binding fold (THDP-binding)"/>
    <property type="match status" value="2"/>
</dbReference>
<dbReference type="GO" id="GO:0045252">
    <property type="term" value="C:oxoglutarate dehydrogenase complex"/>
    <property type="evidence" value="ECO:0007669"/>
    <property type="project" value="TreeGrafter"/>
</dbReference>
<evidence type="ECO:0000256" key="1">
    <source>
        <dbReference type="ARBA" id="ARBA00001964"/>
    </source>
</evidence>
<evidence type="ECO:0000256" key="6">
    <source>
        <dbReference type="ARBA" id="ARBA00013321"/>
    </source>
</evidence>
<dbReference type="STRING" id="713585.THITH_17390"/>
<dbReference type="InterPro" id="IPR042179">
    <property type="entry name" value="KGD_C_sf"/>
</dbReference>
<evidence type="ECO:0000256" key="7">
    <source>
        <dbReference type="ARBA" id="ARBA00023002"/>
    </source>
</evidence>
<accession>W0DMV1</accession>
<keyword evidence="7" id="KW-0560">Oxidoreductase</keyword>
<feature type="domain" description="Transketolase-like pyrimidine-binding" evidence="13">
    <location>
        <begin position="585"/>
        <end position="778"/>
    </location>
</feature>
<evidence type="ECO:0000256" key="3">
    <source>
        <dbReference type="ARBA" id="ARBA00006936"/>
    </source>
</evidence>
<dbReference type="InterPro" id="IPR011603">
    <property type="entry name" value="2oxoglutarate_DH_E1"/>
</dbReference>
<comment type="similarity">
    <text evidence="3">Belongs to the alpha-ketoglutarate dehydrogenase family.</text>
</comment>
<dbReference type="EC" id="1.2.4.2" evidence="5"/>
<comment type="cofactor">
    <cofactor evidence="1">
        <name>thiamine diphosphate</name>
        <dbReference type="ChEBI" id="CHEBI:58937"/>
    </cofactor>
</comment>
<dbReference type="NCBIfam" id="TIGR00239">
    <property type="entry name" value="2oxo_dh_E1"/>
    <property type="match status" value="1"/>
</dbReference>
<keyword evidence="15" id="KW-1185">Reference proteome</keyword>
<dbReference type="Gene3D" id="3.40.50.11610">
    <property type="entry name" value="Multifunctional 2-oxoglutarate metabolism enzyme, C-terminal domain"/>
    <property type="match status" value="1"/>
</dbReference>
<dbReference type="HOGENOM" id="CLU_004709_1_0_6"/>
<evidence type="ECO:0000256" key="9">
    <source>
        <dbReference type="ARBA" id="ARBA00023152"/>
    </source>
</evidence>
<dbReference type="InterPro" id="IPR005475">
    <property type="entry name" value="Transketolase-like_Pyr-bd"/>
</dbReference>
<dbReference type="GO" id="GO:0006096">
    <property type="term" value="P:glycolytic process"/>
    <property type="evidence" value="ECO:0007669"/>
    <property type="project" value="UniProtKB-KW"/>
</dbReference>
<evidence type="ECO:0000259" key="13">
    <source>
        <dbReference type="SMART" id="SM00861"/>
    </source>
</evidence>
<evidence type="ECO:0000256" key="4">
    <source>
        <dbReference type="ARBA" id="ARBA00011301"/>
    </source>
</evidence>
<dbReference type="Pfam" id="PF16078">
    <property type="entry name" value="2-oxogl_dehyd_N"/>
    <property type="match status" value="1"/>
</dbReference>
<name>W0DMV1_9GAMM</name>
<evidence type="ECO:0000256" key="12">
    <source>
        <dbReference type="SAM" id="MobiDB-lite"/>
    </source>
</evidence>
<evidence type="ECO:0000256" key="5">
    <source>
        <dbReference type="ARBA" id="ARBA00012280"/>
    </source>
</evidence>
<dbReference type="NCBIfam" id="NF006914">
    <property type="entry name" value="PRK09404.1"/>
    <property type="match status" value="1"/>
</dbReference>
<evidence type="ECO:0000256" key="10">
    <source>
        <dbReference type="ARBA" id="ARBA00030680"/>
    </source>
</evidence>
<dbReference type="Pfam" id="PF16870">
    <property type="entry name" value="OxoGdeHyase_C"/>
    <property type="match status" value="1"/>
</dbReference>
<gene>
    <name evidence="14" type="ORF">THITH_17390</name>
</gene>
<dbReference type="PIRSF" id="PIRSF000157">
    <property type="entry name" value="Oxoglu_dh_E1"/>
    <property type="match status" value="1"/>
</dbReference>
<sequence>MNEPPSRQRSLGMLRRMDVHPDSLAFAEALFERYRNDPDAVPAAWADYFGALEREAPADAPAAGDCIDERDLQLERLQVRVLQYINAYRFLGHFAAHLDPLGRHLPETPPELTRAYHELDRVDPAQTFDPGSLHGPSPARLDEIEDILRDTYCACIGAEFMHLTSTGEKRWLQQRLESARGHFGFDPDTQKAILERVTAAEGLERYLHHRYVGQKRFSLEGAESLIPLLNALVQRGGARGVKEIVLGMAHRGRLNVLVNVFGKSPRELADEFEGRPSRNRGTGDVKYHLGYSSDVQTPGGAVHLALAFNPSHLEIVTPVVEGSVRARQVRLRDRQGQKVMPVVIHGDAAFAGQGVVMETLNMAQTRGFSTKGTVHIVVNNQIGFTTSTLKDVRSTHYATDVAKMVSAPIMHVNGDDPEAVVFVTQIALDYRMRFAKDVVIDLVCYRRQGHNEADEPAATQPMMYRIIRELPTTRERYARRLIEQGVIAEDVPQQLQERYRDSLESGQSVVPGLLPPDEADAHKPTNWGPFANQSWDQDIETGVPREQLSSLLDRLNRLPEGFVVHPRVRRILEARNAMAAGEQPLDWGTAETLAYATLLMDGYRVRMSGQDSSRGTFFHRHAVLHDQETGRSIVPLRQLDPDEPRFLVIDSLLSEEAVLAFEYGYATAAPNALVLWEAQFGDFANGAQVVIDQFISSGEQKWGRLCGLVLLLPHGYEGQGPEHSSARPERFLQLCAQENMQVCVPTTPAQVFHLLRRQLVRPYRKPLVVMTPKSLLRHKLAVSDLNELASGQFQPVIDDIDRPEPAAVRRVILTAGRIYYDLLGEKRDAGHDDVAVLRVEQCYPFPDAFLTRLLGRYDQASEFVWVQDEPENQGYLGFMEPRLNTLLAVRGQRLHAVARPAAAAPAVGYPEVHKSQQQELLRRSFGPITARDTPRPTE</sequence>
<dbReference type="AlphaFoldDB" id="W0DMV1"/>
<evidence type="ECO:0000256" key="2">
    <source>
        <dbReference type="ARBA" id="ARBA00003906"/>
    </source>
</evidence>
<reference evidence="14 15" key="1">
    <citation type="submission" date="2013-12" db="EMBL/GenBank/DDBJ databases">
        <authorList>
            <consortium name="DOE Joint Genome Institute"/>
            <person name="Muyzer G."/>
            <person name="Huntemann M."/>
            <person name="Han J."/>
            <person name="Chen A."/>
            <person name="Kyrpides N."/>
            <person name="Mavromatis K."/>
            <person name="Markowitz V."/>
            <person name="Palaniappan K."/>
            <person name="Ivanova N."/>
            <person name="Schaumberg A."/>
            <person name="Pati A."/>
            <person name="Liolios K."/>
            <person name="Nordberg H.P."/>
            <person name="Cantor M.N."/>
            <person name="Hua S.X."/>
            <person name="Woyke T."/>
        </authorList>
    </citation>
    <scope>NUCLEOTIDE SEQUENCE [LARGE SCALE GENOMIC DNA]</scope>
    <source>
        <strain evidence="14 15">ARh 1</strain>
    </source>
</reference>
<dbReference type="NCBIfam" id="NF008907">
    <property type="entry name" value="PRK12270.1"/>
    <property type="match status" value="1"/>
</dbReference>
<dbReference type="GO" id="GO:0005829">
    <property type="term" value="C:cytosol"/>
    <property type="evidence" value="ECO:0007669"/>
    <property type="project" value="TreeGrafter"/>
</dbReference>
<comment type="subunit">
    <text evidence="4">Homodimer. Part of the 2-oxoglutarate dehydrogenase (OGDH) complex composed of E1 (2-oxoglutarate dehydrogenase), E2 (dihydrolipoamide succinyltransferase) and E3 (dihydrolipoamide dehydrogenase); the complex contains multiple copies of the three enzymatic components (E1, E2 and E3).</text>
</comment>
<comment type="catalytic activity">
    <reaction evidence="11">
        <text>N(6)-[(R)-lipoyl]-L-lysyl-[protein] + 2-oxoglutarate + H(+) = N(6)-[(R)-S(8)-succinyldihydrolipoyl]-L-lysyl-[protein] + CO2</text>
        <dbReference type="Rhea" id="RHEA:12188"/>
        <dbReference type="Rhea" id="RHEA-COMP:10474"/>
        <dbReference type="Rhea" id="RHEA-COMP:20092"/>
        <dbReference type="ChEBI" id="CHEBI:15378"/>
        <dbReference type="ChEBI" id="CHEBI:16526"/>
        <dbReference type="ChEBI" id="CHEBI:16810"/>
        <dbReference type="ChEBI" id="CHEBI:83099"/>
        <dbReference type="ChEBI" id="CHEBI:83120"/>
        <dbReference type="EC" id="1.2.4.2"/>
    </reaction>
</comment>
<dbReference type="Pfam" id="PF00676">
    <property type="entry name" value="E1_dh"/>
    <property type="match status" value="1"/>
</dbReference>
<dbReference type="PANTHER" id="PTHR23152:SF4">
    <property type="entry name" value="2-OXOADIPATE DEHYDROGENASE COMPLEX COMPONENT E1"/>
    <property type="match status" value="1"/>
</dbReference>
<evidence type="ECO:0000256" key="11">
    <source>
        <dbReference type="ARBA" id="ARBA00051911"/>
    </source>
</evidence>
<protein>
    <recommendedName>
        <fullName evidence="6">2-oxoglutarate dehydrogenase E1 component</fullName>
        <ecNumber evidence="5">1.2.4.2</ecNumber>
    </recommendedName>
    <alternativeName>
        <fullName evidence="10">Alpha-ketoglutarate dehydrogenase</fullName>
    </alternativeName>
</protein>
<dbReference type="EMBL" id="CP007029">
    <property type="protein sequence ID" value="AHE99771.1"/>
    <property type="molecule type" value="Genomic_DNA"/>
</dbReference>
<dbReference type="Gene3D" id="3.40.50.970">
    <property type="match status" value="1"/>
</dbReference>
<dbReference type="GO" id="GO:0006099">
    <property type="term" value="P:tricarboxylic acid cycle"/>
    <property type="evidence" value="ECO:0007669"/>
    <property type="project" value="TreeGrafter"/>
</dbReference>
<dbReference type="OrthoDB" id="9759785at2"/>
<evidence type="ECO:0000313" key="14">
    <source>
        <dbReference type="EMBL" id="AHE99771.1"/>
    </source>
</evidence>
<evidence type="ECO:0000313" key="15">
    <source>
        <dbReference type="Proteomes" id="UP000005289"/>
    </source>
</evidence>
<proteinExistence type="inferred from homology"/>
<keyword evidence="8" id="KW-0786">Thiamine pyrophosphate</keyword>
<comment type="function">
    <text evidence="2">E1 component of the 2-oxoglutarate dehydrogenase (OGDH) complex which catalyzes the decarboxylation of 2-oxoglutarate, the first step in the conversion of 2-oxoglutarate to succinyl-CoA and CO(2).</text>
</comment>
<dbReference type="FunFam" id="3.40.50.12470:FF:000009">
    <property type="entry name" value="2-oxoglutarate dehydrogenase E1 component"/>
    <property type="match status" value="1"/>
</dbReference>
<dbReference type="InterPro" id="IPR001017">
    <property type="entry name" value="DH_E1"/>
</dbReference>
<dbReference type="Pfam" id="PF02779">
    <property type="entry name" value="Transket_pyr"/>
    <property type="match status" value="1"/>
</dbReference>
<organism evidence="14 15">
    <name type="scientific">Thioalkalivibrio paradoxus ARh 1</name>
    <dbReference type="NCBI Taxonomy" id="713585"/>
    <lineage>
        <taxon>Bacteria</taxon>
        <taxon>Pseudomonadati</taxon>
        <taxon>Pseudomonadota</taxon>
        <taxon>Gammaproteobacteria</taxon>
        <taxon>Chromatiales</taxon>
        <taxon>Ectothiorhodospiraceae</taxon>
        <taxon>Thioalkalivibrio</taxon>
    </lineage>
</organism>
<dbReference type="InterPro" id="IPR032106">
    <property type="entry name" value="2-oxogl_dehyd_N"/>
</dbReference>
<dbReference type="InterPro" id="IPR029061">
    <property type="entry name" value="THDP-binding"/>
</dbReference>
<dbReference type="Gene3D" id="3.40.50.12470">
    <property type="match status" value="1"/>
</dbReference>
<dbReference type="InterPro" id="IPR031717">
    <property type="entry name" value="ODO-1/KGD_C"/>
</dbReference>
<dbReference type="SMART" id="SM00861">
    <property type="entry name" value="Transket_pyr"/>
    <property type="match status" value="1"/>
</dbReference>
<evidence type="ECO:0000256" key="8">
    <source>
        <dbReference type="ARBA" id="ARBA00023052"/>
    </source>
</evidence>
<dbReference type="RefSeq" id="WP_006746616.1">
    <property type="nucleotide sequence ID" value="NZ_CP007029.1"/>
</dbReference>
<dbReference type="KEGG" id="tti:THITH_17390"/>
<dbReference type="GO" id="GO:0004591">
    <property type="term" value="F:oxoglutarate dehydrogenase (succinyl-transferring) activity"/>
    <property type="evidence" value="ECO:0007669"/>
    <property type="project" value="UniProtKB-EC"/>
</dbReference>
<dbReference type="PANTHER" id="PTHR23152">
    <property type="entry name" value="2-OXOGLUTARATE DEHYDROGENASE"/>
    <property type="match status" value="1"/>
</dbReference>
<keyword evidence="9" id="KW-0324">Glycolysis</keyword>
<dbReference type="GO" id="GO:0030976">
    <property type="term" value="F:thiamine pyrophosphate binding"/>
    <property type="evidence" value="ECO:0007669"/>
    <property type="project" value="InterPro"/>
</dbReference>
<dbReference type="CDD" id="cd02016">
    <property type="entry name" value="TPP_E1_OGDC_like"/>
    <property type="match status" value="1"/>
</dbReference>
<dbReference type="Proteomes" id="UP000005289">
    <property type="component" value="Chromosome"/>
</dbReference>